<dbReference type="SMART" id="SM00516">
    <property type="entry name" value="SEC14"/>
    <property type="match status" value="1"/>
</dbReference>
<sequence length="304" mass="35504">MDTELLSDSEFCDASQDFNGPSSLDSAFSLQLDQDPNLEMTLAKHEGALTELRIKLDGIDHKIHCQTDDAFLLCFLRHKKFDVDAAFVSVQKYYKLRKEFPDKIWPRGKGVKWMEDYVALNNCTVFPIRNKVDGSWVFAWRKGDWVPEEEKYVLADYLTWGLYMAEYFLYKKAKLDADEGWTLIMDLSGFEARHIPYCDLRVVRAYTSILKGALPVKIKAIHFINVPSVFHYVLCLIKFLLTDKLRSRFFVHKCVADLSKTIDPECLPEEYSGSGTKFSSRWLFDEMVQYEQEFAERSYFGYRQ</sequence>
<reference evidence="2" key="1">
    <citation type="submission" date="2021-01" db="UniProtKB">
        <authorList>
            <consortium name="EnsemblMetazoa"/>
        </authorList>
    </citation>
    <scope>IDENTIFICATION</scope>
</reference>
<dbReference type="Pfam" id="PF00650">
    <property type="entry name" value="CRAL_TRIO"/>
    <property type="match status" value="1"/>
</dbReference>
<dbReference type="PROSITE" id="PS50191">
    <property type="entry name" value="CRAL_TRIO"/>
    <property type="match status" value="1"/>
</dbReference>
<dbReference type="GO" id="GO:1902936">
    <property type="term" value="F:phosphatidylinositol bisphosphate binding"/>
    <property type="evidence" value="ECO:0007669"/>
    <property type="project" value="TreeGrafter"/>
</dbReference>
<keyword evidence="3" id="KW-1185">Reference proteome</keyword>
<dbReference type="RefSeq" id="XP_022643390.1">
    <property type="nucleotide sequence ID" value="XM_022787655.1"/>
</dbReference>
<evidence type="ECO:0000259" key="1">
    <source>
        <dbReference type="PROSITE" id="PS50191"/>
    </source>
</evidence>
<dbReference type="EnsemblMetazoa" id="XM_022787655">
    <property type="protein sequence ID" value="XP_022643390"/>
    <property type="gene ID" value="LOC111242815"/>
</dbReference>
<dbReference type="Gene3D" id="1.20.5.1200">
    <property type="entry name" value="Alpha-tocopherol transfer"/>
    <property type="match status" value="1"/>
</dbReference>
<dbReference type="CDD" id="cd00170">
    <property type="entry name" value="SEC14"/>
    <property type="match status" value="1"/>
</dbReference>
<dbReference type="InterPro" id="IPR001251">
    <property type="entry name" value="CRAL-TRIO_dom"/>
</dbReference>
<feature type="domain" description="CRAL-TRIO" evidence="1">
    <location>
        <begin position="133"/>
        <end position="279"/>
    </location>
</feature>
<dbReference type="KEGG" id="vde:111242815"/>
<name>A0A7M7IYI4_VARDE</name>
<dbReference type="Proteomes" id="UP000594260">
    <property type="component" value="Unplaced"/>
</dbReference>
<dbReference type="SUPFAM" id="SSF52087">
    <property type="entry name" value="CRAL/TRIO domain"/>
    <property type="match status" value="1"/>
</dbReference>
<organism evidence="2 3">
    <name type="scientific">Varroa destructor</name>
    <name type="common">Honeybee mite</name>
    <dbReference type="NCBI Taxonomy" id="109461"/>
    <lineage>
        <taxon>Eukaryota</taxon>
        <taxon>Metazoa</taxon>
        <taxon>Ecdysozoa</taxon>
        <taxon>Arthropoda</taxon>
        <taxon>Chelicerata</taxon>
        <taxon>Arachnida</taxon>
        <taxon>Acari</taxon>
        <taxon>Parasitiformes</taxon>
        <taxon>Mesostigmata</taxon>
        <taxon>Gamasina</taxon>
        <taxon>Dermanyssoidea</taxon>
        <taxon>Varroidae</taxon>
        <taxon>Varroa</taxon>
    </lineage>
</organism>
<dbReference type="PANTHER" id="PTHR10174:SF208">
    <property type="entry name" value="CRAL-TRIO DOMAIN-CONTAINING PROTEIN DDB_G0278031"/>
    <property type="match status" value="1"/>
</dbReference>
<dbReference type="OrthoDB" id="6475873at2759"/>
<evidence type="ECO:0000313" key="3">
    <source>
        <dbReference type="Proteomes" id="UP000594260"/>
    </source>
</evidence>
<dbReference type="Gene3D" id="1.10.8.20">
    <property type="entry name" value="N-terminal domain of phosphatidylinositol transfer protein sec14p"/>
    <property type="match status" value="1"/>
</dbReference>
<dbReference type="GO" id="GO:0016020">
    <property type="term" value="C:membrane"/>
    <property type="evidence" value="ECO:0007669"/>
    <property type="project" value="TreeGrafter"/>
</dbReference>
<accession>A0A7M7IYI4</accession>
<dbReference type="SUPFAM" id="SSF46938">
    <property type="entry name" value="CRAL/TRIO N-terminal domain"/>
    <property type="match status" value="1"/>
</dbReference>
<evidence type="ECO:0000313" key="2">
    <source>
        <dbReference type="EnsemblMetazoa" id="XP_022643390"/>
    </source>
</evidence>
<dbReference type="InterPro" id="IPR036865">
    <property type="entry name" value="CRAL-TRIO_dom_sf"/>
</dbReference>
<dbReference type="Gene3D" id="3.40.525.10">
    <property type="entry name" value="CRAL-TRIO lipid binding domain"/>
    <property type="match status" value="1"/>
</dbReference>
<dbReference type="InParanoid" id="A0A7M7IYI4"/>
<dbReference type="PRINTS" id="PR00180">
    <property type="entry name" value="CRETINALDHBP"/>
</dbReference>
<dbReference type="AlphaFoldDB" id="A0A7M7IYI4"/>
<dbReference type="PANTHER" id="PTHR10174">
    <property type="entry name" value="ALPHA-TOCOPHEROL TRANSFER PROTEIN-RELATED"/>
    <property type="match status" value="1"/>
</dbReference>
<dbReference type="InterPro" id="IPR036273">
    <property type="entry name" value="CRAL/TRIO_N_dom_sf"/>
</dbReference>
<dbReference type="GeneID" id="111242815"/>
<dbReference type="OMA" id="KKYCAIR"/>
<protein>
    <recommendedName>
        <fullName evidence="1">CRAL-TRIO domain-containing protein</fullName>
    </recommendedName>
</protein>
<proteinExistence type="predicted"/>